<keyword evidence="2" id="KW-1185">Reference proteome</keyword>
<reference evidence="1 2" key="1">
    <citation type="submission" date="2014-05" db="EMBL/GenBank/DDBJ databases">
        <title>Genome Sequence of Flavobacterium sp. EM1321.</title>
        <authorList>
            <person name="Shin S.-K."/>
            <person name="Yi H."/>
        </authorList>
    </citation>
    <scope>NUCLEOTIDE SEQUENCE [LARGE SCALE GENOMIC DNA]</scope>
    <source>
        <strain evidence="1 2">EM1321</strain>
    </source>
</reference>
<sequence length="97" mass="11184">MVKVYFEYEFVTHGKIDFFDLAIIKIDGSKSRVIDFCIIKNAIIELAIDKSNAYKIAFGKITIGKRTAFKFFKVERFQTIVEVVVMLVKEVLGHFLS</sequence>
<dbReference type="Proteomes" id="UP000027064">
    <property type="component" value="Unassembled WGS sequence"/>
</dbReference>
<evidence type="ECO:0000313" key="2">
    <source>
        <dbReference type="Proteomes" id="UP000027064"/>
    </source>
</evidence>
<gene>
    <name evidence="1" type="ORF">FEM21_23050</name>
</gene>
<comment type="caution">
    <text evidence="1">The sequence shown here is derived from an EMBL/GenBank/DDBJ whole genome shotgun (WGS) entry which is preliminary data.</text>
</comment>
<evidence type="ECO:0000313" key="1">
    <source>
        <dbReference type="EMBL" id="KDN54582.1"/>
    </source>
</evidence>
<dbReference type="AlphaFoldDB" id="A0A066WKP0"/>
<accession>A0A066WKP0</accession>
<protein>
    <submittedName>
        <fullName evidence="1">Uncharacterized protein</fullName>
    </submittedName>
</protein>
<organism evidence="1 2">
    <name type="scientific">Flavobacterium seoulense</name>
    <dbReference type="NCBI Taxonomy" id="1492738"/>
    <lineage>
        <taxon>Bacteria</taxon>
        <taxon>Pseudomonadati</taxon>
        <taxon>Bacteroidota</taxon>
        <taxon>Flavobacteriia</taxon>
        <taxon>Flavobacteriales</taxon>
        <taxon>Flavobacteriaceae</taxon>
        <taxon>Flavobacterium</taxon>
    </lineage>
</organism>
<dbReference type="EMBL" id="JNCA01000021">
    <property type="protein sequence ID" value="KDN54582.1"/>
    <property type="molecule type" value="Genomic_DNA"/>
</dbReference>
<proteinExistence type="predicted"/>
<name>A0A066WKP0_9FLAO</name>